<proteinExistence type="predicted"/>
<evidence type="ECO:0000313" key="2">
    <source>
        <dbReference type="Proteomes" id="UP000824232"/>
    </source>
</evidence>
<dbReference type="EMBL" id="DVHC01000045">
    <property type="protein sequence ID" value="HIR59286.1"/>
    <property type="molecule type" value="Genomic_DNA"/>
</dbReference>
<sequence length="99" mass="12029">MKRIIEFYKDNNDYIFKENDNKIFKINIVEKILNGLDLYNIFFNDYNINDTFEIIDKTNDNDKKDDKMCIAIFNKVKELFTNIENTLKIELMEKDDKKE</sequence>
<accession>A0A9D1J331</accession>
<evidence type="ECO:0000313" key="1">
    <source>
        <dbReference type="EMBL" id="HIR59286.1"/>
    </source>
</evidence>
<name>A0A9D1J331_9FIRM</name>
<organism evidence="1 2">
    <name type="scientific">Candidatus Onthousia excrementipullorum</name>
    <dbReference type="NCBI Taxonomy" id="2840884"/>
    <lineage>
        <taxon>Bacteria</taxon>
        <taxon>Bacillati</taxon>
        <taxon>Bacillota</taxon>
        <taxon>Bacilli</taxon>
        <taxon>Candidatus Onthousia</taxon>
    </lineage>
</organism>
<reference evidence="1" key="2">
    <citation type="journal article" date="2021" name="PeerJ">
        <title>Extensive microbial diversity within the chicken gut microbiome revealed by metagenomics and culture.</title>
        <authorList>
            <person name="Gilroy R."/>
            <person name="Ravi A."/>
            <person name="Getino M."/>
            <person name="Pursley I."/>
            <person name="Horton D.L."/>
            <person name="Alikhan N.F."/>
            <person name="Baker D."/>
            <person name="Gharbi K."/>
            <person name="Hall N."/>
            <person name="Watson M."/>
            <person name="Adriaenssens E.M."/>
            <person name="Foster-Nyarko E."/>
            <person name="Jarju S."/>
            <person name="Secka A."/>
            <person name="Antonio M."/>
            <person name="Oren A."/>
            <person name="Chaudhuri R.R."/>
            <person name="La Ragione R."/>
            <person name="Hildebrand F."/>
            <person name="Pallen M.J."/>
        </authorList>
    </citation>
    <scope>NUCLEOTIDE SEQUENCE</scope>
    <source>
        <strain evidence="1">CHK184-20233</strain>
    </source>
</reference>
<gene>
    <name evidence="1" type="ORF">IAB38_04475</name>
</gene>
<reference evidence="1" key="1">
    <citation type="submission" date="2020-10" db="EMBL/GenBank/DDBJ databases">
        <authorList>
            <person name="Gilroy R."/>
        </authorList>
    </citation>
    <scope>NUCLEOTIDE SEQUENCE</scope>
    <source>
        <strain evidence="1">CHK184-20233</strain>
    </source>
</reference>
<comment type="caution">
    <text evidence="1">The sequence shown here is derived from an EMBL/GenBank/DDBJ whole genome shotgun (WGS) entry which is preliminary data.</text>
</comment>
<dbReference type="AlphaFoldDB" id="A0A9D1J331"/>
<protein>
    <submittedName>
        <fullName evidence="1">Uncharacterized protein</fullName>
    </submittedName>
</protein>
<dbReference type="Proteomes" id="UP000824232">
    <property type="component" value="Unassembled WGS sequence"/>
</dbReference>